<dbReference type="PROSITE" id="PS00455">
    <property type="entry name" value="AMP_BINDING"/>
    <property type="match status" value="1"/>
</dbReference>
<evidence type="ECO:0000256" key="1">
    <source>
        <dbReference type="ARBA" id="ARBA00006432"/>
    </source>
</evidence>
<evidence type="ECO:0000313" key="11">
    <source>
        <dbReference type="RefSeq" id="XP_012935649.1"/>
    </source>
</evidence>
<evidence type="ECO:0000256" key="7">
    <source>
        <dbReference type="ARBA" id="ARBA00048277"/>
    </source>
</evidence>
<dbReference type="InterPro" id="IPR042099">
    <property type="entry name" value="ANL_N_sf"/>
</dbReference>
<sequence>MGSTLSRIRDHNTLCKRLKFLADNFPDRELFIFYNHGIRDVYTSTQLFQLGGKFAALLRQKGFQRQDVIANALPNSPERVVTEVGIILAGCVAMNAPLLLADGSDFFEVAKKARCRAVVADLQDKGPASTLFLPYKGGALSSSKLFVDLNIDSAPELTSAINVFRDGDTKTLLEELRSCELDTVFEPCEPDDLVKVFTTSGSTGFSKLVSQTHDVAIHSWEGYVDFLETQAPVKELGNYGYYNDTALGWLVGFPFGTFVLGSKRVLSDMWSGDAQARSGAAMWEIIRTEKCRSSTIMPVNMYSILEHVRKTGDDSFRMSLSMVCGQPLRKKCFQEAFTISERLLVVYGLTEVGHTTGGILSEKQLDEVQDFFCGPVADHLSLQVVDKDEKECAAGKVGTVRVKGKTLFSGYFNQLEEKDPATTGQFSEDGWFDTNDNGYFDGKGSLYVIGRNNDVITYGACLVYPGWLEQKILAHPKVRDVCLVPVPHPVLHQDICACVLAAPDSQLTQDELKHFCAQICFSDGHEEKPLIPTYFMIMDQYPLTDTGKTSRKELRRLAAHKFGVQ</sequence>
<evidence type="ECO:0000313" key="10">
    <source>
        <dbReference type="Proteomes" id="UP000694888"/>
    </source>
</evidence>
<proteinExistence type="inferred from homology"/>
<dbReference type="Proteomes" id="UP000694888">
    <property type="component" value="Unplaced"/>
</dbReference>
<dbReference type="PANTHER" id="PTHR43201">
    <property type="entry name" value="ACYL-COA SYNTHETASE"/>
    <property type="match status" value="1"/>
</dbReference>
<dbReference type="Gene3D" id="3.40.50.12780">
    <property type="entry name" value="N-terminal domain of ligase-like"/>
    <property type="match status" value="1"/>
</dbReference>
<evidence type="ECO:0000256" key="2">
    <source>
        <dbReference type="ARBA" id="ARBA00022598"/>
    </source>
</evidence>
<dbReference type="InterPro" id="IPR025110">
    <property type="entry name" value="AMP-bd_C"/>
</dbReference>
<dbReference type="InterPro" id="IPR045851">
    <property type="entry name" value="AMP-bd_C_sf"/>
</dbReference>
<evidence type="ECO:0000256" key="6">
    <source>
        <dbReference type="ARBA" id="ARBA00047319"/>
    </source>
</evidence>
<dbReference type="InterPro" id="IPR000873">
    <property type="entry name" value="AMP-dep_synth/lig_dom"/>
</dbReference>
<dbReference type="GO" id="GO:0016874">
    <property type="term" value="F:ligase activity"/>
    <property type="evidence" value="ECO:0007669"/>
    <property type="project" value="UniProtKB-KW"/>
</dbReference>
<protein>
    <recommendedName>
        <fullName evidence="5">Medium-chain acyl-CoA ligase ACSF2, mitochondrial</fullName>
        <ecNumber evidence="4">6.2.1.2</ecNumber>
    </recommendedName>
</protein>
<dbReference type="SUPFAM" id="SSF56801">
    <property type="entry name" value="Acetyl-CoA synthetase-like"/>
    <property type="match status" value="1"/>
</dbReference>
<organism evidence="10 11">
    <name type="scientific">Aplysia californica</name>
    <name type="common">California sea hare</name>
    <dbReference type="NCBI Taxonomy" id="6500"/>
    <lineage>
        <taxon>Eukaryota</taxon>
        <taxon>Metazoa</taxon>
        <taxon>Spiralia</taxon>
        <taxon>Lophotrochozoa</taxon>
        <taxon>Mollusca</taxon>
        <taxon>Gastropoda</taxon>
        <taxon>Heterobranchia</taxon>
        <taxon>Euthyneura</taxon>
        <taxon>Tectipleura</taxon>
        <taxon>Aplysiida</taxon>
        <taxon>Aplysioidea</taxon>
        <taxon>Aplysiidae</taxon>
        <taxon>Aplysia</taxon>
    </lineage>
</organism>
<dbReference type="RefSeq" id="XP_012935649.1">
    <property type="nucleotide sequence ID" value="XM_013080195.2"/>
</dbReference>
<evidence type="ECO:0000256" key="4">
    <source>
        <dbReference type="ARBA" id="ARBA00039009"/>
    </source>
</evidence>
<feature type="domain" description="AMP-binding enzyme C-terminal" evidence="9">
    <location>
        <begin position="468"/>
        <end position="548"/>
    </location>
</feature>
<evidence type="ECO:0000259" key="8">
    <source>
        <dbReference type="Pfam" id="PF00501"/>
    </source>
</evidence>
<comment type="catalytic activity">
    <reaction evidence="7">
        <text>a medium-chain fatty acid + ATP + CoA = a medium-chain fatty acyl-CoA + AMP + diphosphate</text>
        <dbReference type="Rhea" id="RHEA:48340"/>
        <dbReference type="ChEBI" id="CHEBI:30616"/>
        <dbReference type="ChEBI" id="CHEBI:33019"/>
        <dbReference type="ChEBI" id="CHEBI:57287"/>
        <dbReference type="ChEBI" id="CHEBI:59558"/>
        <dbReference type="ChEBI" id="CHEBI:90546"/>
        <dbReference type="ChEBI" id="CHEBI:456215"/>
        <dbReference type="EC" id="6.2.1.2"/>
    </reaction>
</comment>
<dbReference type="GeneID" id="101847850"/>
<gene>
    <name evidence="11" type="primary">LOC101847850</name>
</gene>
<evidence type="ECO:0000256" key="3">
    <source>
        <dbReference type="ARBA" id="ARBA00037247"/>
    </source>
</evidence>
<dbReference type="CDD" id="cd04433">
    <property type="entry name" value="AFD_class_I"/>
    <property type="match status" value="1"/>
</dbReference>
<accession>A0ABM0ZVY5</accession>
<dbReference type="Pfam" id="PF13193">
    <property type="entry name" value="AMP-binding_C"/>
    <property type="match status" value="1"/>
</dbReference>
<evidence type="ECO:0000256" key="5">
    <source>
        <dbReference type="ARBA" id="ARBA00039638"/>
    </source>
</evidence>
<dbReference type="Gene3D" id="3.30.300.30">
    <property type="match status" value="1"/>
</dbReference>
<dbReference type="PANTHER" id="PTHR43201:SF5">
    <property type="entry name" value="MEDIUM-CHAIN ACYL-COA LIGASE ACSF2, MITOCHONDRIAL"/>
    <property type="match status" value="1"/>
</dbReference>
<comment type="similarity">
    <text evidence="1">Belongs to the ATP-dependent AMP-binding enzyme family.</text>
</comment>
<dbReference type="InterPro" id="IPR020845">
    <property type="entry name" value="AMP-binding_CS"/>
</dbReference>
<keyword evidence="10" id="KW-1185">Reference proteome</keyword>
<keyword evidence="2 11" id="KW-0436">Ligase</keyword>
<feature type="domain" description="AMP-dependent synthetase/ligase" evidence="8">
    <location>
        <begin position="22"/>
        <end position="412"/>
    </location>
</feature>
<dbReference type="Pfam" id="PF00501">
    <property type="entry name" value="AMP-binding"/>
    <property type="match status" value="1"/>
</dbReference>
<comment type="catalytic activity">
    <reaction evidence="6">
        <text>octanoate + ATP + CoA = octanoyl-CoA + AMP + diphosphate</text>
        <dbReference type="Rhea" id="RHEA:33631"/>
        <dbReference type="ChEBI" id="CHEBI:25646"/>
        <dbReference type="ChEBI" id="CHEBI:30616"/>
        <dbReference type="ChEBI" id="CHEBI:33019"/>
        <dbReference type="ChEBI" id="CHEBI:57287"/>
        <dbReference type="ChEBI" id="CHEBI:57386"/>
        <dbReference type="ChEBI" id="CHEBI:456215"/>
    </reaction>
</comment>
<comment type="function">
    <text evidence="3">Acyl-CoA synthases catalyze the initial reaction in fatty acid metabolism, by forming a thioester with CoA. Has some preference toward medium-chain substrates. Plays a role in adipocyte differentiation.</text>
</comment>
<dbReference type="EC" id="6.2.1.2" evidence="4"/>
<reference evidence="11" key="1">
    <citation type="submission" date="2025-08" db="UniProtKB">
        <authorList>
            <consortium name="RefSeq"/>
        </authorList>
    </citation>
    <scope>IDENTIFICATION</scope>
</reference>
<evidence type="ECO:0000259" key="9">
    <source>
        <dbReference type="Pfam" id="PF13193"/>
    </source>
</evidence>
<name>A0ABM0ZVY5_APLCA</name>